<evidence type="ECO:0000256" key="1">
    <source>
        <dbReference type="SAM" id="MobiDB-lite"/>
    </source>
</evidence>
<protein>
    <recommendedName>
        <fullName evidence="2">Chromo domain-containing protein</fullName>
    </recommendedName>
</protein>
<accession>A0A6A4FCV6</accession>
<dbReference type="SMART" id="SM00298">
    <property type="entry name" value="CHROMO"/>
    <property type="match status" value="1"/>
</dbReference>
<dbReference type="Gene3D" id="2.40.50.40">
    <property type="match status" value="1"/>
</dbReference>
<feature type="compositionally biased region" description="Basic and acidic residues" evidence="1">
    <location>
        <begin position="24"/>
        <end position="36"/>
    </location>
</feature>
<dbReference type="InterPro" id="IPR016197">
    <property type="entry name" value="Chromo-like_dom_sf"/>
</dbReference>
<feature type="compositionally biased region" description="Basic residues" evidence="1">
    <location>
        <begin position="37"/>
        <end position="46"/>
    </location>
</feature>
<dbReference type="AlphaFoldDB" id="A0A6A4FCV6"/>
<gene>
    <name evidence="3" type="ORF">PR003_g14261</name>
</gene>
<dbReference type="Proteomes" id="UP000434957">
    <property type="component" value="Unassembled WGS sequence"/>
</dbReference>
<organism evidence="3 4">
    <name type="scientific">Phytophthora rubi</name>
    <dbReference type="NCBI Taxonomy" id="129364"/>
    <lineage>
        <taxon>Eukaryota</taxon>
        <taxon>Sar</taxon>
        <taxon>Stramenopiles</taxon>
        <taxon>Oomycota</taxon>
        <taxon>Peronosporomycetes</taxon>
        <taxon>Peronosporales</taxon>
        <taxon>Peronosporaceae</taxon>
        <taxon>Phytophthora</taxon>
    </lineage>
</organism>
<evidence type="ECO:0000259" key="2">
    <source>
        <dbReference type="PROSITE" id="PS50013"/>
    </source>
</evidence>
<dbReference type="PROSITE" id="PS50013">
    <property type="entry name" value="CHROMO_2"/>
    <property type="match status" value="1"/>
</dbReference>
<dbReference type="EMBL" id="QXFT01000936">
    <property type="protein sequence ID" value="KAE9332975.1"/>
    <property type="molecule type" value="Genomic_DNA"/>
</dbReference>
<dbReference type="InterPro" id="IPR000953">
    <property type="entry name" value="Chromo/chromo_shadow_dom"/>
</dbReference>
<evidence type="ECO:0000313" key="3">
    <source>
        <dbReference type="EMBL" id="KAE9332975.1"/>
    </source>
</evidence>
<dbReference type="SUPFAM" id="SSF54160">
    <property type="entry name" value="Chromo domain-like"/>
    <property type="match status" value="1"/>
</dbReference>
<reference evidence="3 4" key="1">
    <citation type="submission" date="2018-08" db="EMBL/GenBank/DDBJ databases">
        <title>Genomic investigation of the strawberry pathogen Phytophthora fragariae indicates pathogenicity is determined by transcriptional variation in three key races.</title>
        <authorList>
            <person name="Adams T.M."/>
            <person name="Armitage A.D."/>
            <person name="Sobczyk M.K."/>
            <person name="Bates H.J."/>
            <person name="Dunwell J.M."/>
            <person name="Nellist C.F."/>
            <person name="Harrison R.J."/>
        </authorList>
    </citation>
    <scope>NUCLEOTIDE SEQUENCE [LARGE SCALE GENOMIC DNA]</scope>
    <source>
        <strain evidence="3 4">SCRP333</strain>
    </source>
</reference>
<evidence type="ECO:0000313" key="4">
    <source>
        <dbReference type="Proteomes" id="UP000434957"/>
    </source>
</evidence>
<feature type="region of interest" description="Disordered" evidence="1">
    <location>
        <begin position="24"/>
        <end position="48"/>
    </location>
</feature>
<proteinExistence type="predicted"/>
<keyword evidence="4" id="KW-1185">Reference proteome</keyword>
<name>A0A6A4FCV6_9STRA</name>
<comment type="caution">
    <text evidence="3">The sequence shown here is derived from an EMBL/GenBank/DDBJ whole genome shotgun (WGS) entry which is preliminary data.</text>
</comment>
<sequence>MSAEVLQRSQEQHLTRMAEALEAMHRDVAETSDRRRMQARARRASKSKPPNFSVGDFVLVAMVTQHANKLAINWQGPKRIVRAISDWVFEVESLNPPQVTTTHHVSRLRFYAEASRGVTEDLLQYALHSQGGHLVEAFRGVRFNEAARRWEVEVKWLGLEAIENTWEPYSALQADVPVLLDRYCAAHTDEPDVNAMVSAQSHRRRRNTRRRR</sequence>
<feature type="domain" description="Chromo" evidence="2">
    <location>
        <begin position="133"/>
        <end position="183"/>
    </location>
</feature>